<keyword evidence="2" id="KW-1185">Reference proteome</keyword>
<reference evidence="1 2" key="1">
    <citation type="submission" date="2017-05" db="EMBL/GenBank/DDBJ databases">
        <authorList>
            <person name="Varghese N."/>
            <person name="Submissions S."/>
        </authorList>
    </citation>
    <scope>NUCLEOTIDE SEQUENCE [LARGE SCALE GENOMIC DNA]</scope>
    <source>
        <strain evidence="1 2">DSM 15949</strain>
    </source>
</reference>
<sequence>MKETVWVKIWCFVARAVLPSGQQLAPRLRFVFALPVALFLSMTAAVVRAEPVFLSDDQMPFDGAFARTACAVSSPDGVPVSQSAPLGVFQAADGSRYFASDVIMDRHLPLDDLAMPGPLIAVSTGTENRWGEVPAWILGTGPDAGLYQEQMLRKGAAIFEPRQAKGQCAEALWSAEHDARVAGRGLWSGTAPSVRYGSRTLGRLVEAAGRYVIVEGRIVSVGKTRSTRYLNFGRYWKEDFTATWPADEEAVFEAHIQRFGQSVDDLGGAAVEIRGTLQIRDGPYIALLRPEQLRLLETKRAIRDGRNQD</sequence>
<dbReference type="RefSeq" id="WP_155193382.1">
    <property type="nucleotide sequence ID" value="NZ_BAAAEA010000004.1"/>
</dbReference>
<dbReference type="SUPFAM" id="SSF50199">
    <property type="entry name" value="Staphylococcal nuclease"/>
    <property type="match status" value="1"/>
</dbReference>
<name>A0ABY1PAP7_9HYPH</name>
<gene>
    <name evidence="1" type="ORF">SAMN06265374_3131</name>
</gene>
<comment type="caution">
    <text evidence="1">The sequence shown here is derived from an EMBL/GenBank/DDBJ whole genome shotgun (WGS) entry which is preliminary data.</text>
</comment>
<proteinExistence type="predicted"/>
<evidence type="ECO:0000313" key="2">
    <source>
        <dbReference type="Proteomes" id="UP001157914"/>
    </source>
</evidence>
<organism evidence="1 2">
    <name type="scientific">Roseibium denhamense</name>
    <dbReference type="NCBI Taxonomy" id="76305"/>
    <lineage>
        <taxon>Bacteria</taxon>
        <taxon>Pseudomonadati</taxon>
        <taxon>Pseudomonadota</taxon>
        <taxon>Alphaproteobacteria</taxon>
        <taxon>Hyphomicrobiales</taxon>
        <taxon>Stappiaceae</taxon>
        <taxon>Roseibium</taxon>
    </lineage>
</organism>
<dbReference type="InterPro" id="IPR035437">
    <property type="entry name" value="SNase_OB-fold_sf"/>
</dbReference>
<accession>A0ABY1PAP7</accession>
<protein>
    <recommendedName>
        <fullName evidence="3">TNase-like domain-containing protein</fullName>
    </recommendedName>
</protein>
<evidence type="ECO:0008006" key="3">
    <source>
        <dbReference type="Google" id="ProtNLM"/>
    </source>
</evidence>
<evidence type="ECO:0000313" key="1">
    <source>
        <dbReference type="EMBL" id="SMP29719.1"/>
    </source>
</evidence>
<dbReference type="Proteomes" id="UP001157914">
    <property type="component" value="Unassembled WGS sequence"/>
</dbReference>
<dbReference type="EMBL" id="FXTT01000004">
    <property type="protein sequence ID" value="SMP29719.1"/>
    <property type="molecule type" value="Genomic_DNA"/>
</dbReference>